<dbReference type="PANTHER" id="PTHR44154:SF1">
    <property type="entry name" value="QUINONE OXIDOREDUCTASE"/>
    <property type="match status" value="1"/>
</dbReference>
<dbReference type="Pfam" id="PF08240">
    <property type="entry name" value="ADH_N"/>
    <property type="match status" value="1"/>
</dbReference>
<evidence type="ECO:0000256" key="3">
    <source>
        <dbReference type="ARBA" id="ARBA00022490"/>
    </source>
</evidence>
<dbReference type="AlphaFoldDB" id="A0A8I1JII7"/>
<evidence type="ECO:0000256" key="4">
    <source>
        <dbReference type="ARBA" id="ARBA00022857"/>
    </source>
</evidence>
<dbReference type="InterPro" id="IPR020843">
    <property type="entry name" value="ER"/>
</dbReference>
<evidence type="ECO:0000256" key="5">
    <source>
        <dbReference type="ARBA" id="ARBA00022884"/>
    </source>
</evidence>
<dbReference type="CDD" id="cd08272">
    <property type="entry name" value="MDR6"/>
    <property type="match status" value="1"/>
</dbReference>
<gene>
    <name evidence="7" type="ORF">JEU22_14070</name>
</gene>
<dbReference type="InterPro" id="IPR013154">
    <property type="entry name" value="ADH-like_N"/>
</dbReference>
<dbReference type="Gene3D" id="3.40.50.720">
    <property type="entry name" value="NAD(P)-binding Rossmann-like Domain"/>
    <property type="match status" value="1"/>
</dbReference>
<evidence type="ECO:0000313" key="7">
    <source>
        <dbReference type="EMBL" id="MBI6885037.1"/>
    </source>
</evidence>
<protein>
    <submittedName>
        <fullName evidence="7">Zinc-dependent alcohol dehydrogenase family protein</fullName>
    </submittedName>
</protein>
<organism evidence="7 8">
    <name type="scientific">Pseudomonas putida</name>
    <name type="common">Arthrobacter siderocapsulatus</name>
    <dbReference type="NCBI Taxonomy" id="303"/>
    <lineage>
        <taxon>Bacteria</taxon>
        <taxon>Pseudomonadati</taxon>
        <taxon>Pseudomonadota</taxon>
        <taxon>Gammaproteobacteria</taxon>
        <taxon>Pseudomonadales</taxon>
        <taxon>Pseudomonadaceae</taxon>
        <taxon>Pseudomonas</taxon>
    </lineage>
</organism>
<dbReference type="GO" id="GO:0016491">
    <property type="term" value="F:oxidoreductase activity"/>
    <property type="evidence" value="ECO:0007669"/>
    <property type="project" value="InterPro"/>
</dbReference>
<dbReference type="Proteomes" id="UP000637061">
    <property type="component" value="Unassembled WGS sequence"/>
</dbReference>
<proteinExistence type="predicted"/>
<comment type="subunit">
    <text evidence="2">Homotetramer.</text>
</comment>
<comment type="subcellular location">
    <subcellularLocation>
        <location evidence="1">Cytoplasm</location>
    </subcellularLocation>
</comment>
<dbReference type="SUPFAM" id="SSF51735">
    <property type="entry name" value="NAD(P)-binding Rossmann-fold domains"/>
    <property type="match status" value="1"/>
</dbReference>
<keyword evidence="4" id="KW-0521">NADP</keyword>
<keyword evidence="5" id="KW-0694">RNA-binding</keyword>
<dbReference type="InterPro" id="IPR036291">
    <property type="entry name" value="NAD(P)-bd_dom_sf"/>
</dbReference>
<evidence type="ECO:0000256" key="2">
    <source>
        <dbReference type="ARBA" id="ARBA00011881"/>
    </source>
</evidence>
<evidence type="ECO:0000256" key="1">
    <source>
        <dbReference type="ARBA" id="ARBA00004496"/>
    </source>
</evidence>
<accession>A0A8I1JII7</accession>
<dbReference type="InterPro" id="IPR002364">
    <property type="entry name" value="Quin_OxRdtase/zeta-crystal_CS"/>
</dbReference>
<dbReference type="GO" id="GO:0008270">
    <property type="term" value="F:zinc ion binding"/>
    <property type="evidence" value="ECO:0007669"/>
    <property type="project" value="InterPro"/>
</dbReference>
<dbReference type="RefSeq" id="WP_198747434.1">
    <property type="nucleotide sequence ID" value="NZ_JAEHTE010000014.1"/>
</dbReference>
<comment type="caution">
    <text evidence="7">The sequence shown here is derived from an EMBL/GenBank/DDBJ whole genome shotgun (WGS) entry which is preliminary data.</text>
</comment>
<dbReference type="InterPro" id="IPR011032">
    <property type="entry name" value="GroES-like_sf"/>
</dbReference>
<dbReference type="PANTHER" id="PTHR44154">
    <property type="entry name" value="QUINONE OXIDOREDUCTASE"/>
    <property type="match status" value="1"/>
</dbReference>
<keyword evidence="3" id="KW-0963">Cytoplasm</keyword>
<dbReference type="GO" id="GO:0005737">
    <property type="term" value="C:cytoplasm"/>
    <property type="evidence" value="ECO:0007669"/>
    <property type="project" value="UniProtKB-SubCell"/>
</dbReference>
<sequence>MSSKSMMLAMVLEDYATGSLVLKKVDRPFPKTGEVLVRIAASGVNPIDNMIRQGLAPYAMPELPAILGTDLAGVVVEVGAGVTDFEVGDEVYGLTGGVHGLQGSLAEFAAVDCALLAPKPKNLSMREAAAIPLVFLTAWEGLVDRAGVDAGQQVLIQGGAGGVGHVAIQIARAHGANVFATASMGKQEIVASFGATPIDYKLKTVEDYVGEFTQGKGFDIVYDTVGGQSLDDSLIAAKPYGHVASCYAFGSHNLAPGSLRCVTLSGVFVLLPMLNGEGRAHHGQILRHATRLAEEGKLKPLMDPHRFGLKEAQAAQILQGSGKAVGKIVIDIV</sequence>
<dbReference type="Pfam" id="PF13602">
    <property type="entry name" value="ADH_zinc_N_2"/>
    <property type="match status" value="1"/>
</dbReference>
<reference evidence="7" key="1">
    <citation type="submission" date="2020-12" db="EMBL/GenBank/DDBJ databases">
        <title>Enhanced detection system for hospital associated transmission using whole genome sequencing surveillance.</title>
        <authorList>
            <person name="Harrison L.H."/>
            <person name="Van Tyne D."/>
            <person name="Marsh J.W."/>
            <person name="Griffith M.P."/>
            <person name="Snyder D.J."/>
            <person name="Cooper V.S."/>
            <person name="Mustapha M."/>
        </authorList>
    </citation>
    <scope>NUCLEOTIDE SEQUENCE</scope>
    <source>
        <strain evidence="7">PSB00042</strain>
    </source>
</reference>
<dbReference type="SMART" id="SM00829">
    <property type="entry name" value="PKS_ER"/>
    <property type="match status" value="1"/>
</dbReference>
<dbReference type="GO" id="GO:0003723">
    <property type="term" value="F:RNA binding"/>
    <property type="evidence" value="ECO:0007669"/>
    <property type="project" value="UniProtKB-KW"/>
</dbReference>
<name>A0A8I1JII7_PSEPU</name>
<dbReference type="EMBL" id="JAEHTE010000014">
    <property type="protein sequence ID" value="MBI6885037.1"/>
    <property type="molecule type" value="Genomic_DNA"/>
</dbReference>
<dbReference type="Gene3D" id="3.90.180.10">
    <property type="entry name" value="Medium-chain alcohol dehydrogenases, catalytic domain"/>
    <property type="match status" value="1"/>
</dbReference>
<feature type="domain" description="Enoyl reductase (ER)" evidence="6">
    <location>
        <begin position="16"/>
        <end position="330"/>
    </location>
</feature>
<evidence type="ECO:0000259" key="6">
    <source>
        <dbReference type="SMART" id="SM00829"/>
    </source>
</evidence>
<dbReference type="SUPFAM" id="SSF50129">
    <property type="entry name" value="GroES-like"/>
    <property type="match status" value="1"/>
</dbReference>
<dbReference type="PROSITE" id="PS01162">
    <property type="entry name" value="QOR_ZETA_CRYSTAL"/>
    <property type="match status" value="1"/>
</dbReference>
<evidence type="ECO:0000313" key="8">
    <source>
        <dbReference type="Proteomes" id="UP000637061"/>
    </source>
</evidence>
<dbReference type="InterPro" id="IPR051603">
    <property type="entry name" value="Zinc-ADH_QOR/CCCR"/>
</dbReference>